<dbReference type="eggNOG" id="KOG2512">
    <property type="taxonomic scope" value="Eukaryota"/>
</dbReference>
<organism>
    <name type="scientific">Branchiostoma floridae</name>
    <name type="common">Florida lancelet</name>
    <name type="synonym">Amphioxus</name>
    <dbReference type="NCBI Taxonomy" id="7739"/>
    <lineage>
        <taxon>Eukaryota</taxon>
        <taxon>Metazoa</taxon>
        <taxon>Chordata</taxon>
        <taxon>Cephalochordata</taxon>
        <taxon>Leptocardii</taxon>
        <taxon>Amphioxiformes</taxon>
        <taxon>Branchiostomatidae</taxon>
        <taxon>Branchiostoma</taxon>
    </lineage>
</organism>
<dbReference type="FunFam" id="2.160.20.70:FF:000007">
    <property type="entry name" value="tubulin-specific chaperone C"/>
    <property type="match status" value="1"/>
</dbReference>
<comment type="subunit">
    <text evidence="7">Supercomplex made of cofactors A to E. Cofactors A and D function by capturing and stabilizing tubulin in a quasi-native conformation. Cofactor E binds to the cofactor D-tubulin complex; interaction with cofactor C then causes the release of tubulin polypeptides that are committed to the native state.</text>
</comment>
<sequence length="680" mass="75837">MHFTFDRVRFSARTPANPELQSPRCRAWASSRCWPCWTAAKRISVYIVETAVHHGIYANSPWAESEVVIVGETWETTENSLYEEKKGAVVDKIQKREEELAEKREKRRLEKEKTSAEDETSDFFATTFRKEKSAIEKLLDESDSTPKDGLSDHFDVITAAMQKLQKFVTDSTSFLPSYDVRQAQDTIGNLQAALTEKREQLIPKKKFAFKKKKEGVKEPKKKATKVATEVKPGVQVASVVQIECGFADKDSQTLTLQPREIENQDVSLARLTNCTVKLYGSAGTVHISNVTGCRIFTGPVSRSIFVDDCKDTVLVIACQQLRVHHTLDTSFYLHVTSRGIIEDSTRLLFAPYNWAYPDMGEHYKKAGLDKDRNTWDDIDDFNWLASDAHSPNWAVMNEEDRFRVEDKVALIEDYGNIDGLCYTLMAFGVLGVGLNLFGMKVSSDSKSPETRSKGLVIYMAVTALFCLLVFCAGITTKMSDGRYLTSDVPFSCCNMRYNRPCIHHGLTGAAAGTHYNFKYEGAQKHIIYQTGCKEALMNYFGGQVLETVGGTIMVIWVFQLAVTFGVRYLQTAIGSIDPSDPEGDSKGHIFASPAKKDKDTEGGGGGKQQKSKKTKKFGKITGKFGKNKKKPVPPEPDYDQVPDEEPLEWTLDPSDSSFENEPDAEQAPAAPAPPPPPPPP</sequence>
<evidence type="ECO:0000256" key="2">
    <source>
        <dbReference type="ARBA" id="ARBA00008848"/>
    </source>
</evidence>
<feature type="transmembrane region" description="Helical" evidence="13">
    <location>
        <begin position="455"/>
        <end position="475"/>
    </location>
</feature>
<comment type="similarity">
    <text evidence="2">Belongs to the TBCC family.</text>
</comment>
<keyword evidence="3" id="KW-0963">Cytoplasm</keyword>
<keyword evidence="11" id="KW-0175">Coiled coil</keyword>
<evidence type="ECO:0000256" key="8">
    <source>
        <dbReference type="ARBA" id="ARBA00058607"/>
    </source>
</evidence>
<comment type="subcellular location">
    <subcellularLocation>
        <location evidence="1">Cytoplasm</location>
    </subcellularLocation>
</comment>
<evidence type="ECO:0000313" key="15">
    <source>
        <dbReference type="EMBL" id="EEN45176.1"/>
    </source>
</evidence>
<feature type="transmembrane region" description="Helical" evidence="13">
    <location>
        <begin position="547"/>
        <end position="569"/>
    </location>
</feature>
<dbReference type="GO" id="GO:0015631">
    <property type="term" value="F:tubulin binding"/>
    <property type="evidence" value="ECO:0007669"/>
    <property type="project" value="InterPro"/>
</dbReference>
<evidence type="ECO:0000256" key="12">
    <source>
        <dbReference type="SAM" id="MobiDB-lite"/>
    </source>
</evidence>
<dbReference type="InParanoid" id="C3ZQC0"/>
<dbReference type="Pfam" id="PF16752">
    <property type="entry name" value="TBCC_N"/>
    <property type="match status" value="1"/>
</dbReference>
<gene>
    <name evidence="15" type="ORF">BRAFLDRAFT_84941</name>
</gene>
<evidence type="ECO:0000256" key="9">
    <source>
        <dbReference type="ARBA" id="ARBA00067872"/>
    </source>
</evidence>
<dbReference type="InterPro" id="IPR016098">
    <property type="entry name" value="CAP/MinC_C"/>
</dbReference>
<dbReference type="eggNOG" id="KOG3882">
    <property type="taxonomic scope" value="Eukaryota"/>
</dbReference>
<keyword evidence="13" id="KW-0472">Membrane</keyword>
<dbReference type="STRING" id="7739.C3ZQC0"/>
<dbReference type="Gene3D" id="1.20.58.1250">
    <property type="entry name" value="Tubulin Binding Cofactor C, N-terminal domain"/>
    <property type="match status" value="1"/>
</dbReference>
<feature type="region of interest" description="Disordered" evidence="12">
    <location>
        <begin position="575"/>
        <end position="680"/>
    </location>
</feature>
<evidence type="ECO:0000259" key="14">
    <source>
        <dbReference type="PROSITE" id="PS51329"/>
    </source>
</evidence>
<evidence type="ECO:0000256" key="6">
    <source>
        <dbReference type="ARBA" id="ARBA00023186"/>
    </source>
</evidence>
<dbReference type="InterPro" id="IPR012945">
    <property type="entry name" value="Tubulin-bd_cofactor_C_dom"/>
</dbReference>
<feature type="coiled-coil region" evidence="11">
    <location>
        <begin position="90"/>
        <end position="119"/>
    </location>
</feature>
<feature type="compositionally biased region" description="Acidic residues" evidence="12">
    <location>
        <begin position="636"/>
        <end position="647"/>
    </location>
</feature>
<reference evidence="15" key="1">
    <citation type="journal article" date="2008" name="Nature">
        <title>The amphioxus genome and the evolution of the chordate karyotype.</title>
        <authorList>
            <consortium name="US DOE Joint Genome Institute (JGI-PGF)"/>
            <person name="Putnam N.H."/>
            <person name="Butts T."/>
            <person name="Ferrier D.E.K."/>
            <person name="Furlong R.F."/>
            <person name="Hellsten U."/>
            <person name="Kawashima T."/>
            <person name="Robinson-Rechavi M."/>
            <person name="Shoguchi E."/>
            <person name="Terry A."/>
            <person name="Yu J.-K."/>
            <person name="Benito-Gutierrez E.L."/>
            <person name="Dubchak I."/>
            <person name="Garcia-Fernandez J."/>
            <person name="Gibson-Brown J.J."/>
            <person name="Grigoriev I.V."/>
            <person name="Horton A.C."/>
            <person name="de Jong P.J."/>
            <person name="Jurka J."/>
            <person name="Kapitonov V.V."/>
            <person name="Kohara Y."/>
            <person name="Kuroki Y."/>
            <person name="Lindquist E."/>
            <person name="Lucas S."/>
            <person name="Osoegawa K."/>
            <person name="Pennacchio L.A."/>
            <person name="Salamov A.A."/>
            <person name="Satou Y."/>
            <person name="Sauka-Spengler T."/>
            <person name="Schmutz J."/>
            <person name="Shin-I T."/>
            <person name="Toyoda A."/>
            <person name="Bronner-Fraser M."/>
            <person name="Fujiyama A."/>
            <person name="Holland L.Z."/>
            <person name="Holland P.W.H."/>
            <person name="Satoh N."/>
            <person name="Rokhsar D.S."/>
        </authorList>
    </citation>
    <scope>NUCLEOTIDE SEQUENCE [LARGE SCALE GENOMIC DNA]</scope>
    <source>
        <strain evidence="15">S238N-H82</strain>
        <tissue evidence="15">Testes</tissue>
    </source>
</reference>
<keyword evidence="6" id="KW-0143">Chaperone</keyword>
<name>C3ZQC0_BRAFL</name>
<evidence type="ECO:0000256" key="10">
    <source>
        <dbReference type="ARBA" id="ARBA00079876"/>
    </source>
</evidence>
<dbReference type="Gene3D" id="2.160.20.70">
    <property type="match status" value="1"/>
</dbReference>
<dbReference type="PROSITE" id="PS51329">
    <property type="entry name" value="C_CAP_COFACTOR_C"/>
    <property type="match status" value="1"/>
</dbReference>
<evidence type="ECO:0000256" key="13">
    <source>
        <dbReference type="SAM" id="Phobius"/>
    </source>
</evidence>
<dbReference type="PANTHER" id="PTHR15139:SF0">
    <property type="entry name" value="TUBULIN-SPECIFIC CHAPERONE C"/>
    <property type="match status" value="1"/>
</dbReference>
<evidence type="ECO:0000256" key="4">
    <source>
        <dbReference type="ARBA" id="ARBA00022553"/>
    </source>
</evidence>
<comment type="function">
    <text evidence="8">Tubulin-folding protein; involved in the final step of the tubulin folding pathway.</text>
</comment>
<evidence type="ECO:0000256" key="3">
    <source>
        <dbReference type="ARBA" id="ARBA00022490"/>
    </source>
</evidence>
<evidence type="ECO:0000256" key="5">
    <source>
        <dbReference type="ARBA" id="ARBA00022990"/>
    </source>
</evidence>
<dbReference type="InterPro" id="IPR006599">
    <property type="entry name" value="CARP_motif"/>
</dbReference>
<keyword evidence="13" id="KW-1133">Transmembrane helix</keyword>
<feature type="compositionally biased region" description="Pro residues" evidence="12">
    <location>
        <begin position="670"/>
        <end position="680"/>
    </location>
</feature>
<feature type="transmembrane region" description="Helical" evidence="13">
    <location>
        <begin position="422"/>
        <end position="443"/>
    </location>
</feature>
<proteinExistence type="inferred from homology"/>
<dbReference type="AlphaFoldDB" id="C3ZQC0"/>
<evidence type="ECO:0000256" key="1">
    <source>
        <dbReference type="ARBA" id="ARBA00004496"/>
    </source>
</evidence>
<dbReference type="InterPro" id="IPR038397">
    <property type="entry name" value="TBCC_N_sf"/>
</dbReference>
<protein>
    <recommendedName>
        <fullName evidence="9">Tubulin-specific chaperone C</fullName>
    </recommendedName>
    <alternativeName>
        <fullName evidence="10">Tubulin-folding cofactor C</fullName>
    </alternativeName>
</protein>
<dbReference type="InterPro" id="IPR017901">
    <property type="entry name" value="C-CAP_CF_C-like"/>
</dbReference>
<dbReference type="InterPro" id="IPR027684">
    <property type="entry name" value="TBCC"/>
</dbReference>
<dbReference type="GO" id="GO:0005829">
    <property type="term" value="C:cytosol"/>
    <property type="evidence" value="ECO:0007669"/>
    <property type="project" value="UniProtKB-ARBA"/>
</dbReference>
<keyword evidence="13" id="KW-0812">Transmembrane</keyword>
<feature type="compositionally biased region" description="Basic residues" evidence="12">
    <location>
        <begin position="609"/>
        <end position="618"/>
    </location>
</feature>
<feature type="domain" description="C-CAP/cofactor C-like" evidence="14">
    <location>
        <begin position="219"/>
        <end position="383"/>
    </location>
</feature>
<dbReference type="InterPro" id="IPR031925">
    <property type="entry name" value="TBCC_N"/>
</dbReference>
<evidence type="ECO:0000256" key="11">
    <source>
        <dbReference type="SAM" id="Coils"/>
    </source>
</evidence>
<keyword evidence="4" id="KW-0597">Phosphoprotein</keyword>
<dbReference type="Pfam" id="PF07986">
    <property type="entry name" value="TBCC"/>
    <property type="match status" value="1"/>
</dbReference>
<dbReference type="PANTHER" id="PTHR15139">
    <property type="entry name" value="TUBULIN FOLDING COFACTOR C"/>
    <property type="match status" value="1"/>
</dbReference>
<keyword evidence="5" id="KW-0007">Acetylation</keyword>
<dbReference type="FunFam" id="1.20.58.1250:FF:000001">
    <property type="entry name" value="Tubulin-specific chaperone C"/>
    <property type="match status" value="1"/>
</dbReference>
<dbReference type="EMBL" id="GG666661">
    <property type="protein sequence ID" value="EEN45176.1"/>
    <property type="molecule type" value="Genomic_DNA"/>
</dbReference>
<dbReference type="SMART" id="SM00673">
    <property type="entry name" value="CARP"/>
    <property type="match status" value="2"/>
</dbReference>
<accession>C3ZQC0</accession>
<evidence type="ECO:0000256" key="7">
    <source>
        <dbReference type="ARBA" id="ARBA00026055"/>
    </source>
</evidence>
<dbReference type="GO" id="GO:0007023">
    <property type="term" value="P:post-chaperonin tubulin folding pathway"/>
    <property type="evidence" value="ECO:0007669"/>
    <property type="project" value="InterPro"/>
</dbReference>